<dbReference type="PANTHER" id="PTHR44591:SF3">
    <property type="entry name" value="RESPONSE REGULATORY DOMAIN-CONTAINING PROTEIN"/>
    <property type="match status" value="1"/>
</dbReference>
<dbReference type="SMART" id="SM00448">
    <property type="entry name" value="REC"/>
    <property type="match status" value="1"/>
</dbReference>
<keyword evidence="1 2" id="KW-0597">Phosphoprotein</keyword>
<keyword evidence="5" id="KW-1185">Reference proteome</keyword>
<dbReference type="EMBL" id="VOXD01000005">
    <property type="protein sequence ID" value="TXF90761.1"/>
    <property type="molecule type" value="Genomic_DNA"/>
</dbReference>
<dbReference type="OrthoDB" id="9789181at2"/>
<comment type="caution">
    <text evidence="4">The sequence shown here is derived from an EMBL/GenBank/DDBJ whole genome shotgun (WGS) entry which is preliminary data.</text>
</comment>
<dbReference type="InterPro" id="IPR001789">
    <property type="entry name" value="Sig_transdc_resp-reg_receiver"/>
</dbReference>
<sequence length="179" mass="20398">MDRLLKILVLEDRKADFELCKRHLLREIPNAMFTRAADEAEFLEKLSWSTYDLVIADYNLPDYNGLQALLHVREHFAHLPFIFLTGTLNSEEKSAAAILQGANGYVLKDNISSLYRHIEKAIADNEKQKSIAERCKAENAERNMNLQKAVGLLSKVEHFPNREEIIALIKSSISTQTEA</sequence>
<name>A0A5C7FL83_9BACT</name>
<dbReference type="RefSeq" id="WP_147929589.1">
    <property type="nucleotide sequence ID" value="NZ_VOXD01000005.1"/>
</dbReference>
<evidence type="ECO:0000313" key="4">
    <source>
        <dbReference type="EMBL" id="TXF90761.1"/>
    </source>
</evidence>
<gene>
    <name evidence="4" type="ORF">FUA23_04800</name>
</gene>
<dbReference type="SUPFAM" id="SSF52172">
    <property type="entry name" value="CheY-like"/>
    <property type="match status" value="1"/>
</dbReference>
<dbReference type="PROSITE" id="PS50110">
    <property type="entry name" value="RESPONSE_REGULATORY"/>
    <property type="match status" value="1"/>
</dbReference>
<evidence type="ECO:0000313" key="5">
    <source>
        <dbReference type="Proteomes" id="UP000321907"/>
    </source>
</evidence>
<dbReference type="InterPro" id="IPR050595">
    <property type="entry name" value="Bact_response_regulator"/>
</dbReference>
<feature type="domain" description="Response regulatory" evidence="3">
    <location>
        <begin position="6"/>
        <end position="123"/>
    </location>
</feature>
<evidence type="ECO:0000256" key="2">
    <source>
        <dbReference type="PROSITE-ProRule" id="PRU00169"/>
    </source>
</evidence>
<dbReference type="InterPro" id="IPR011006">
    <property type="entry name" value="CheY-like_superfamily"/>
</dbReference>
<dbReference type="Proteomes" id="UP000321907">
    <property type="component" value="Unassembled WGS sequence"/>
</dbReference>
<protein>
    <submittedName>
        <fullName evidence="4">Response regulator</fullName>
    </submittedName>
</protein>
<dbReference type="AlphaFoldDB" id="A0A5C7FL83"/>
<evidence type="ECO:0000259" key="3">
    <source>
        <dbReference type="PROSITE" id="PS50110"/>
    </source>
</evidence>
<dbReference type="Pfam" id="PF00072">
    <property type="entry name" value="Response_reg"/>
    <property type="match status" value="1"/>
</dbReference>
<evidence type="ECO:0000256" key="1">
    <source>
        <dbReference type="ARBA" id="ARBA00022553"/>
    </source>
</evidence>
<dbReference type="Gene3D" id="3.40.50.2300">
    <property type="match status" value="1"/>
</dbReference>
<dbReference type="CDD" id="cd00156">
    <property type="entry name" value="REC"/>
    <property type="match status" value="1"/>
</dbReference>
<accession>A0A5C7FL83</accession>
<dbReference type="GO" id="GO:0000160">
    <property type="term" value="P:phosphorelay signal transduction system"/>
    <property type="evidence" value="ECO:0007669"/>
    <property type="project" value="InterPro"/>
</dbReference>
<reference evidence="4 5" key="1">
    <citation type="submission" date="2019-08" db="EMBL/GenBank/DDBJ databases">
        <title>Lewinella sp. strain SSH13 Genome sequencing and assembly.</title>
        <authorList>
            <person name="Kim I."/>
        </authorList>
    </citation>
    <scope>NUCLEOTIDE SEQUENCE [LARGE SCALE GENOMIC DNA]</scope>
    <source>
        <strain evidence="4 5">SSH13</strain>
    </source>
</reference>
<organism evidence="4 5">
    <name type="scientific">Neolewinella aurantiaca</name>
    <dbReference type="NCBI Taxonomy" id="2602767"/>
    <lineage>
        <taxon>Bacteria</taxon>
        <taxon>Pseudomonadati</taxon>
        <taxon>Bacteroidota</taxon>
        <taxon>Saprospiria</taxon>
        <taxon>Saprospirales</taxon>
        <taxon>Lewinellaceae</taxon>
        <taxon>Neolewinella</taxon>
    </lineage>
</organism>
<dbReference type="PANTHER" id="PTHR44591">
    <property type="entry name" value="STRESS RESPONSE REGULATOR PROTEIN 1"/>
    <property type="match status" value="1"/>
</dbReference>
<proteinExistence type="predicted"/>
<feature type="modified residue" description="4-aspartylphosphate" evidence="2">
    <location>
        <position position="57"/>
    </location>
</feature>